<dbReference type="Gene3D" id="1.20.1250.20">
    <property type="entry name" value="MFS general substrate transporter like domains"/>
    <property type="match status" value="1"/>
</dbReference>
<gene>
    <name evidence="8" type="ORF">PsYK624_153560</name>
</gene>
<feature type="transmembrane region" description="Helical" evidence="6">
    <location>
        <begin position="119"/>
        <end position="139"/>
    </location>
</feature>
<keyword evidence="2 6" id="KW-0812">Transmembrane</keyword>
<feature type="transmembrane region" description="Helical" evidence="6">
    <location>
        <begin position="410"/>
        <end position="429"/>
    </location>
</feature>
<feature type="transmembrane region" description="Helical" evidence="6">
    <location>
        <begin position="515"/>
        <end position="537"/>
    </location>
</feature>
<organism evidence="8 9">
    <name type="scientific">Phanerochaete sordida</name>
    <dbReference type="NCBI Taxonomy" id="48140"/>
    <lineage>
        <taxon>Eukaryota</taxon>
        <taxon>Fungi</taxon>
        <taxon>Dikarya</taxon>
        <taxon>Basidiomycota</taxon>
        <taxon>Agaricomycotina</taxon>
        <taxon>Agaricomycetes</taxon>
        <taxon>Polyporales</taxon>
        <taxon>Phanerochaetaceae</taxon>
        <taxon>Phanerochaete</taxon>
    </lineage>
</organism>
<dbReference type="PANTHER" id="PTHR23501:SF102">
    <property type="entry name" value="DRUG TRANSPORTER, PUTATIVE (AFU_ORTHOLOGUE AFUA_3G08530)-RELATED"/>
    <property type="match status" value="1"/>
</dbReference>
<feature type="transmembrane region" description="Helical" evidence="6">
    <location>
        <begin position="385"/>
        <end position="404"/>
    </location>
</feature>
<feature type="domain" description="Major facilitator superfamily (MFS) profile" evidence="7">
    <location>
        <begin position="54"/>
        <end position="507"/>
    </location>
</feature>
<dbReference type="GO" id="GO:0022857">
    <property type="term" value="F:transmembrane transporter activity"/>
    <property type="evidence" value="ECO:0007669"/>
    <property type="project" value="InterPro"/>
</dbReference>
<feature type="transmembrane region" description="Helical" evidence="6">
    <location>
        <begin position="182"/>
        <end position="201"/>
    </location>
</feature>
<proteinExistence type="predicted"/>
<evidence type="ECO:0000256" key="5">
    <source>
        <dbReference type="SAM" id="MobiDB-lite"/>
    </source>
</evidence>
<feature type="transmembrane region" description="Helical" evidence="6">
    <location>
        <begin position="88"/>
        <end position="107"/>
    </location>
</feature>
<evidence type="ECO:0000256" key="6">
    <source>
        <dbReference type="SAM" id="Phobius"/>
    </source>
</evidence>
<dbReference type="EMBL" id="BPQB01000101">
    <property type="protein sequence ID" value="GJE99110.1"/>
    <property type="molecule type" value="Genomic_DNA"/>
</dbReference>
<feature type="region of interest" description="Disordered" evidence="5">
    <location>
        <begin position="20"/>
        <end position="41"/>
    </location>
</feature>
<comment type="subcellular location">
    <subcellularLocation>
        <location evidence="1">Membrane</location>
        <topology evidence="1">Multi-pass membrane protein</topology>
    </subcellularLocation>
</comment>
<feature type="transmembrane region" description="Helical" evidence="6">
    <location>
        <begin position="271"/>
        <end position="293"/>
    </location>
</feature>
<dbReference type="InterPro" id="IPR036259">
    <property type="entry name" value="MFS_trans_sf"/>
</dbReference>
<reference evidence="8 9" key="1">
    <citation type="submission" date="2021-08" db="EMBL/GenBank/DDBJ databases">
        <title>Draft Genome Sequence of Phanerochaete sordida strain YK-624.</title>
        <authorList>
            <person name="Mori T."/>
            <person name="Dohra H."/>
            <person name="Suzuki T."/>
            <person name="Kawagishi H."/>
            <person name="Hirai H."/>
        </authorList>
    </citation>
    <scope>NUCLEOTIDE SEQUENCE [LARGE SCALE GENOMIC DNA]</scope>
    <source>
        <strain evidence="8 9">YK-624</strain>
    </source>
</reference>
<name>A0A9P3GP58_9APHY</name>
<evidence type="ECO:0000256" key="3">
    <source>
        <dbReference type="ARBA" id="ARBA00022989"/>
    </source>
</evidence>
<feature type="transmembrane region" description="Helical" evidence="6">
    <location>
        <begin position="354"/>
        <end position="373"/>
    </location>
</feature>
<dbReference type="GO" id="GO:0005886">
    <property type="term" value="C:plasma membrane"/>
    <property type="evidence" value="ECO:0007669"/>
    <property type="project" value="TreeGrafter"/>
</dbReference>
<feature type="transmembrane region" description="Helical" evidence="6">
    <location>
        <begin position="248"/>
        <end position="265"/>
    </location>
</feature>
<keyword evidence="3 6" id="KW-1133">Transmembrane helix</keyword>
<evidence type="ECO:0000313" key="9">
    <source>
        <dbReference type="Proteomes" id="UP000703269"/>
    </source>
</evidence>
<feature type="region of interest" description="Disordered" evidence="5">
    <location>
        <begin position="550"/>
        <end position="572"/>
    </location>
</feature>
<dbReference type="OrthoDB" id="3437016at2759"/>
<dbReference type="Proteomes" id="UP000703269">
    <property type="component" value="Unassembled WGS sequence"/>
</dbReference>
<dbReference type="InterPro" id="IPR011701">
    <property type="entry name" value="MFS"/>
</dbReference>
<evidence type="ECO:0000259" key="7">
    <source>
        <dbReference type="PROSITE" id="PS50850"/>
    </source>
</evidence>
<feature type="transmembrane region" description="Helical" evidence="6">
    <location>
        <begin position="441"/>
        <end position="464"/>
    </location>
</feature>
<feature type="transmembrane region" description="Helical" evidence="6">
    <location>
        <begin position="207"/>
        <end position="227"/>
    </location>
</feature>
<sequence>MPAADELHVVAVEVDGVTEKAGSVDPQREQEAKSDGEADAPTTPVTKSLRFWLVFLAICLAQFLSALEFSAVSTVLPTIAHELNSGDFVWVASAYGLASTALLPASGAIAETFGRKSSALVWLALFALGSALCGSARNMNWLIAARTVQGAGGGGIVSSTSILISDLVPLKDRALYNSLNGFTWGVAATLGPIIGGAFASKPGLWRWLFYINIPLTGLSAALVVLFLRVKTPRGSLREKLGRMDWIGNLLIIGGTSAVIIALSWADVRFPWSSAQVLAPLITGVGSIVLFFVYEATLAKEPLVPFLLISNRTTVSGYIQSFISPLVTVTSLYFLPTFFQACWGASPGRSGIDLLGLNAVVGPTMLLNGAFIAITKRYREVLWAGWAFYIASVGGLSTLTVGSSIAATTGFSVMLSIGSGLLYPATYFPVLAPLPVEENARALALMFFCRSLAGVWGVTIGTAVLQTQLAQRLPPAFSAQFPQGAAVAYSAIPAIASLEEPLRTEARVAFAGSLRVLWQVLTGISGIGVLASLMMKGLSLHGEVDKKWAMDEDADRSSAPTESNLEAPSLPKE</sequence>
<evidence type="ECO:0000256" key="4">
    <source>
        <dbReference type="ARBA" id="ARBA00023136"/>
    </source>
</evidence>
<feature type="transmembrane region" description="Helical" evidence="6">
    <location>
        <begin position="51"/>
        <end position="76"/>
    </location>
</feature>
<protein>
    <submittedName>
        <fullName evidence="8">MFS general substrate transporter</fullName>
    </submittedName>
</protein>
<comment type="caution">
    <text evidence="8">The sequence shown here is derived from an EMBL/GenBank/DDBJ whole genome shotgun (WGS) entry which is preliminary data.</text>
</comment>
<evidence type="ECO:0000313" key="8">
    <source>
        <dbReference type="EMBL" id="GJE99110.1"/>
    </source>
</evidence>
<dbReference type="AlphaFoldDB" id="A0A9P3GP58"/>
<dbReference type="PANTHER" id="PTHR23501">
    <property type="entry name" value="MAJOR FACILITATOR SUPERFAMILY"/>
    <property type="match status" value="1"/>
</dbReference>
<evidence type="ECO:0000256" key="1">
    <source>
        <dbReference type="ARBA" id="ARBA00004141"/>
    </source>
</evidence>
<accession>A0A9P3GP58</accession>
<keyword evidence="4 6" id="KW-0472">Membrane</keyword>
<dbReference type="PRINTS" id="PR01036">
    <property type="entry name" value="TCRTETB"/>
</dbReference>
<dbReference type="SUPFAM" id="SSF103473">
    <property type="entry name" value="MFS general substrate transporter"/>
    <property type="match status" value="1"/>
</dbReference>
<feature type="transmembrane region" description="Helical" evidence="6">
    <location>
        <begin position="151"/>
        <end position="170"/>
    </location>
</feature>
<keyword evidence="9" id="KW-1185">Reference proteome</keyword>
<dbReference type="PROSITE" id="PS50850">
    <property type="entry name" value="MFS"/>
    <property type="match status" value="1"/>
</dbReference>
<feature type="transmembrane region" description="Helical" evidence="6">
    <location>
        <begin position="314"/>
        <end position="334"/>
    </location>
</feature>
<dbReference type="InterPro" id="IPR020846">
    <property type="entry name" value="MFS_dom"/>
</dbReference>
<evidence type="ECO:0000256" key="2">
    <source>
        <dbReference type="ARBA" id="ARBA00022692"/>
    </source>
</evidence>
<dbReference type="Pfam" id="PF07690">
    <property type="entry name" value="MFS_1"/>
    <property type="match status" value="1"/>
</dbReference>
<feature type="compositionally biased region" description="Basic and acidic residues" evidence="5">
    <location>
        <begin position="26"/>
        <end position="36"/>
    </location>
</feature>